<dbReference type="EMBL" id="CP007142">
    <property type="protein sequence ID" value="AJQ97987.1"/>
    <property type="molecule type" value="Genomic_DNA"/>
</dbReference>
<dbReference type="AlphaFoldDB" id="A0A0C5VTH3"/>
<evidence type="ECO:0000313" key="2">
    <source>
        <dbReference type="EMBL" id="AJQ97987.1"/>
    </source>
</evidence>
<dbReference type="HOGENOM" id="CLU_045796_0_0_6"/>
<keyword evidence="3" id="KW-1185">Reference proteome</keyword>
<accession>A0A0C5VTH3</accession>
<dbReference type="Proteomes" id="UP000032266">
    <property type="component" value="Chromosome"/>
</dbReference>
<dbReference type="Pfam" id="PF09937">
    <property type="entry name" value="DUF2169"/>
    <property type="match status" value="1"/>
</dbReference>
<dbReference type="InterPro" id="IPR018683">
    <property type="entry name" value="DUF2169"/>
</dbReference>
<organism evidence="2 3">
    <name type="scientific">Gynuella sunshinyii YC6258</name>
    <dbReference type="NCBI Taxonomy" id="1445510"/>
    <lineage>
        <taxon>Bacteria</taxon>
        <taxon>Pseudomonadati</taxon>
        <taxon>Pseudomonadota</taxon>
        <taxon>Gammaproteobacteria</taxon>
        <taxon>Oceanospirillales</taxon>
        <taxon>Saccharospirillaceae</taxon>
        <taxon>Gynuella</taxon>
    </lineage>
</organism>
<evidence type="ECO:0000259" key="1">
    <source>
        <dbReference type="Pfam" id="PF09937"/>
    </source>
</evidence>
<gene>
    <name evidence="2" type="ORF">YC6258_05963</name>
</gene>
<protein>
    <recommendedName>
        <fullName evidence="1">DUF2169 domain-containing protein</fullName>
    </recommendedName>
</protein>
<dbReference type="RefSeq" id="WP_044619589.1">
    <property type="nucleotide sequence ID" value="NZ_CP007142.1"/>
</dbReference>
<sequence>MQLDNHTPWQADLIPGWAFEGQWQQTAVVKIGYQFELDGSLSPLPESAPLNYSDVFADDPESSSLDLCTDTVPFKSGFEILIQGMMYPKPHICAQRLQAKLQQRDKTIWQKTVNIFGPRQWQSSIWGTAPGKPAPIGQFEPRWEHAYGGNHPEKEERFDSNPVGVCWHKLPKSQLLQHPLPQQEGEPLLLKPGQKRSPAGFGPVASHWSPRVEAFSALDADKAVAGLCPYTQSTPQNLYNYAPADQQLKQPPETDSRLHLQGWYAEAPELVLPLPAPAPQLWRLSEGKKPELLTLTWDTLMVNTSDRQLHLLFRAGIGDDLYNPDTARIMLIDPQSPEGDDATV</sequence>
<dbReference type="STRING" id="1445510.YC6258_05963"/>
<reference evidence="2 3" key="1">
    <citation type="submission" date="2014-01" db="EMBL/GenBank/DDBJ databases">
        <title>Full genme sequencing of cellulolytic bacterium Gynuella sunshinyii YC6258T gen. nov., sp. nov.</title>
        <authorList>
            <person name="Khan H."/>
            <person name="Chung E.J."/>
            <person name="Chung Y.R."/>
        </authorList>
    </citation>
    <scope>NUCLEOTIDE SEQUENCE [LARGE SCALE GENOMIC DNA]</scope>
    <source>
        <strain evidence="2 3">YC6258</strain>
    </source>
</reference>
<feature type="domain" description="DUF2169" evidence="1">
    <location>
        <begin position="22"/>
        <end position="314"/>
    </location>
</feature>
<name>A0A0C5VTH3_9GAMM</name>
<evidence type="ECO:0000313" key="3">
    <source>
        <dbReference type="Proteomes" id="UP000032266"/>
    </source>
</evidence>
<dbReference type="KEGG" id="gsn:YC6258_05963"/>
<dbReference type="OrthoDB" id="5290767at2"/>
<proteinExistence type="predicted"/>